<evidence type="ECO:0000313" key="1">
    <source>
        <dbReference type="EMBL" id="KAF7835644.1"/>
    </source>
</evidence>
<dbReference type="Proteomes" id="UP000634136">
    <property type="component" value="Unassembled WGS sequence"/>
</dbReference>
<evidence type="ECO:0000313" key="2">
    <source>
        <dbReference type="Proteomes" id="UP000634136"/>
    </source>
</evidence>
<protein>
    <submittedName>
        <fullName evidence="1">Uncharacterized protein</fullName>
    </submittedName>
</protein>
<keyword evidence="2" id="KW-1185">Reference proteome</keyword>
<dbReference type="EMBL" id="JAAIUW010000004">
    <property type="protein sequence ID" value="KAF7835644.1"/>
    <property type="molecule type" value="Genomic_DNA"/>
</dbReference>
<proteinExistence type="predicted"/>
<reference evidence="1" key="1">
    <citation type="submission" date="2020-09" db="EMBL/GenBank/DDBJ databases">
        <title>Genome-Enabled Discovery of Anthraquinone Biosynthesis in Senna tora.</title>
        <authorList>
            <person name="Kang S.-H."/>
            <person name="Pandey R.P."/>
            <person name="Lee C.-M."/>
            <person name="Sim J.-S."/>
            <person name="Jeong J.-T."/>
            <person name="Choi B.-S."/>
            <person name="Jung M."/>
            <person name="Ginzburg D."/>
            <person name="Zhao K."/>
            <person name="Won S.Y."/>
            <person name="Oh T.-J."/>
            <person name="Yu Y."/>
            <person name="Kim N.-H."/>
            <person name="Lee O.R."/>
            <person name="Lee T.-H."/>
            <person name="Bashyal P."/>
            <person name="Kim T.-S."/>
            <person name="Lee W.-H."/>
            <person name="Kawkins C."/>
            <person name="Kim C.-K."/>
            <person name="Kim J.S."/>
            <person name="Ahn B.O."/>
            <person name="Rhee S.Y."/>
            <person name="Sohng J.K."/>
        </authorList>
    </citation>
    <scope>NUCLEOTIDE SEQUENCE</scope>
    <source>
        <tissue evidence="1">Leaf</tissue>
    </source>
</reference>
<gene>
    <name evidence="1" type="ORF">G2W53_010503</name>
</gene>
<name>A0A834X001_9FABA</name>
<comment type="caution">
    <text evidence="1">The sequence shown here is derived from an EMBL/GenBank/DDBJ whole genome shotgun (WGS) entry which is preliminary data.</text>
</comment>
<accession>A0A834X001</accession>
<organism evidence="1 2">
    <name type="scientific">Senna tora</name>
    <dbReference type="NCBI Taxonomy" id="362788"/>
    <lineage>
        <taxon>Eukaryota</taxon>
        <taxon>Viridiplantae</taxon>
        <taxon>Streptophyta</taxon>
        <taxon>Embryophyta</taxon>
        <taxon>Tracheophyta</taxon>
        <taxon>Spermatophyta</taxon>
        <taxon>Magnoliopsida</taxon>
        <taxon>eudicotyledons</taxon>
        <taxon>Gunneridae</taxon>
        <taxon>Pentapetalae</taxon>
        <taxon>rosids</taxon>
        <taxon>fabids</taxon>
        <taxon>Fabales</taxon>
        <taxon>Fabaceae</taxon>
        <taxon>Caesalpinioideae</taxon>
        <taxon>Cassia clade</taxon>
        <taxon>Senna</taxon>
    </lineage>
</organism>
<dbReference type="AlphaFoldDB" id="A0A834X001"/>
<sequence>MASLRVESERSESGETDLLREKVRILGAEVIIL</sequence>